<dbReference type="InterPro" id="IPR051317">
    <property type="entry name" value="Gfo/Idh/MocA_oxidoreduct"/>
</dbReference>
<proteinExistence type="inferred from homology"/>
<dbReference type="InterPro" id="IPR036291">
    <property type="entry name" value="NAD(P)-bd_dom_sf"/>
</dbReference>
<accession>A0ABT2YZ02</accession>
<evidence type="ECO:0000313" key="6">
    <source>
        <dbReference type="Proteomes" id="UP001652503"/>
    </source>
</evidence>
<dbReference type="SUPFAM" id="SSF55347">
    <property type="entry name" value="Glyceraldehyde-3-phosphate dehydrogenase-like, C-terminal domain"/>
    <property type="match status" value="1"/>
</dbReference>
<dbReference type="PANTHER" id="PTHR43708">
    <property type="entry name" value="CONSERVED EXPRESSED OXIDOREDUCTASE (EUROFUNG)"/>
    <property type="match status" value="1"/>
</dbReference>
<dbReference type="InterPro" id="IPR000683">
    <property type="entry name" value="Gfo/Idh/MocA-like_OxRdtase_N"/>
</dbReference>
<protein>
    <submittedName>
        <fullName evidence="5">Gfo/Idh/MocA family oxidoreductase</fullName>
    </submittedName>
</protein>
<feature type="domain" description="GFO/IDH/MocA-like oxidoreductase" evidence="4">
    <location>
        <begin position="127"/>
        <end position="259"/>
    </location>
</feature>
<evidence type="ECO:0000259" key="4">
    <source>
        <dbReference type="Pfam" id="PF22725"/>
    </source>
</evidence>
<organism evidence="5 6">
    <name type="scientific">Albidovulum sediminicola</name>
    <dbReference type="NCBI Taxonomy" id="2984331"/>
    <lineage>
        <taxon>Bacteria</taxon>
        <taxon>Pseudomonadati</taxon>
        <taxon>Pseudomonadota</taxon>
        <taxon>Alphaproteobacteria</taxon>
        <taxon>Rhodobacterales</taxon>
        <taxon>Paracoccaceae</taxon>
        <taxon>Albidovulum</taxon>
    </lineage>
</organism>
<feature type="domain" description="Gfo/Idh/MocA-like oxidoreductase N-terminal" evidence="3">
    <location>
        <begin position="2"/>
        <end position="114"/>
    </location>
</feature>
<keyword evidence="6" id="KW-1185">Reference proteome</keyword>
<dbReference type="Gene3D" id="3.40.50.720">
    <property type="entry name" value="NAD(P)-binding Rossmann-like Domain"/>
    <property type="match status" value="1"/>
</dbReference>
<comment type="caution">
    <text evidence="5">The sequence shown here is derived from an EMBL/GenBank/DDBJ whole genome shotgun (WGS) entry which is preliminary data.</text>
</comment>
<dbReference type="Pfam" id="PF01408">
    <property type="entry name" value="GFO_IDH_MocA"/>
    <property type="match status" value="1"/>
</dbReference>
<gene>
    <name evidence="5" type="ORF">OE647_03285</name>
</gene>
<dbReference type="EMBL" id="JAOWLA010000002">
    <property type="protein sequence ID" value="MCV2863761.1"/>
    <property type="molecule type" value="Genomic_DNA"/>
</dbReference>
<keyword evidence="2" id="KW-0560">Oxidoreductase</keyword>
<dbReference type="InterPro" id="IPR055170">
    <property type="entry name" value="GFO_IDH_MocA-like_dom"/>
</dbReference>
<evidence type="ECO:0000259" key="3">
    <source>
        <dbReference type="Pfam" id="PF01408"/>
    </source>
</evidence>
<sequence>MAIVGTGYVADLYMRSRDLHPDIEVVGAFDIREGRLAAFCRHWGLRPFASLAEVLDALPGEGIVLNLTNPDAHYAVTRASLEAGRHVYSEKPLAMDLAQAQDLVNLARSRGRLLGGAPCSYLSEAAQTLAAATRAGVCGPVRLVYAELDDGYIPQAPHQKWLSESGAPWPYENEMRTGCTLEHAGYVLSWLVAMFGSIHSITAFSAATIDKGLEGGCTVPDMSIGILKFRAGQVVRLTCSIVAPHDHRLLMTGDKGTLEVRDTWDNSAKVRFRRRFVMRRRLMEAPLPRRIRLAEGPARRRARRRGSASMDFLLGAEEMFRFLHEGDTNRCDDRLALHVTEAALHLQNAGEASETYMMQTACDPLPALGWAQKLR</sequence>
<dbReference type="Gene3D" id="3.30.360.10">
    <property type="entry name" value="Dihydrodipicolinate Reductase, domain 2"/>
    <property type="match status" value="1"/>
</dbReference>
<evidence type="ECO:0000256" key="1">
    <source>
        <dbReference type="ARBA" id="ARBA00010928"/>
    </source>
</evidence>
<dbReference type="SUPFAM" id="SSF51735">
    <property type="entry name" value="NAD(P)-binding Rossmann-fold domains"/>
    <property type="match status" value="1"/>
</dbReference>
<reference evidence="5 6" key="1">
    <citation type="submission" date="2022-10" db="EMBL/GenBank/DDBJ databases">
        <title>Defluviimonas sp. nov., isolated from ocean surface water.</title>
        <authorList>
            <person name="He W."/>
            <person name="Wang L."/>
            <person name="Zhang D.-F."/>
        </authorList>
    </citation>
    <scope>NUCLEOTIDE SEQUENCE [LARGE SCALE GENOMIC DNA]</scope>
    <source>
        <strain evidence="5 6">WL0075</strain>
    </source>
</reference>
<dbReference type="PANTHER" id="PTHR43708:SF5">
    <property type="entry name" value="CONSERVED EXPRESSED OXIDOREDUCTASE (EUROFUNG)-RELATED"/>
    <property type="match status" value="1"/>
</dbReference>
<dbReference type="Proteomes" id="UP001652503">
    <property type="component" value="Unassembled WGS sequence"/>
</dbReference>
<evidence type="ECO:0000256" key="2">
    <source>
        <dbReference type="ARBA" id="ARBA00023002"/>
    </source>
</evidence>
<name>A0ABT2YZ02_9RHOB</name>
<evidence type="ECO:0000313" key="5">
    <source>
        <dbReference type="EMBL" id="MCV2863761.1"/>
    </source>
</evidence>
<dbReference type="Pfam" id="PF22725">
    <property type="entry name" value="GFO_IDH_MocA_C3"/>
    <property type="match status" value="1"/>
</dbReference>
<comment type="similarity">
    <text evidence="1">Belongs to the Gfo/Idh/MocA family.</text>
</comment>